<name>A0ABP6K8N2_9ACTN</name>
<dbReference type="EMBL" id="BAAAWD010000006">
    <property type="protein sequence ID" value="GAA2991807.1"/>
    <property type="molecule type" value="Genomic_DNA"/>
</dbReference>
<dbReference type="EC" id="2.7.11.1" evidence="1"/>
<organism evidence="10 11">
    <name type="scientific">Streptosporangium longisporum</name>
    <dbReference type="NCBI Taxonomy" id="46187"/>
    <lineage>
        <taxon>Bacteria</taxon>
        <taxon>Bacillati</taxon>
        <taxon>Actinomycetota</taxon>
        <taxon>Actinomycetes</taxon>
        <taxon>Streptosporangiales</taxon>
        <taxon>Streptosporangiaceae</taxon>
        <taxon>Streptosporangium</taxon>
    </lineage>
</organism>
<gene>
    <name evidence="10" type="ORF">GCM10017559_09930</name>
</gene>
<dbReference type="Gene3D" id="3.30.200.20">
    <property type="entry name" value="Phosphorylase Kinase, domain 1"/>
    <property type="match status" value="1"/>
</dbReference>
<evidence type="ECO:0000256" key="8">
    <source>
        <dbReference type="SAM" id="MobiDB-lite"/>
    </source>
</evidence>
<dbReference type="InterPro" id="IPR008271">
    <property type="entry name" value="Ser/Thr_kinase_AS"/>
</dbReference>
<dbReference type="InterPro" id="IPR017441">
    <property type="entry name" value="Protein_kinase_ATP_BS"/>
</dbReference>
<dbReference type="PROSITE" id="PS00108">
    <property type="entry name" value="PROTEIN_KINASE_ST"/>
    <property type="match status" value="1"/>
</dbReference>
<dbReference type="InterPro" id="IPR011009">
    <property type="entry name" value="Kinase-like_dom_sf"/>
</dbReference>
<evidence type="ECO:0000313" key="10">
    <source>
        <dbReference type="EMBL" id="GAA2991807.1"/>
    </source>
</evidence>
<evidence type="ECO:0000256" key="6">
    <source>
        <dbReference type="ARBA" id="ARBA00022840"/>
    </source>
</evidence>
<keyword evidence="11" id="KW-1185">Reference proteome</keyword>
<feature type="binding site" evidence="7">
    <location>
        <position position="49"/>
    </location>
    <ligand>
        <name>ATP</name>
        <dbReference type="ChEBI" id="CHEBI:30616"/>
    </ligand>
</feature>
<dbReference type="Proteomes" id="UP001499930">
    <property type="component" value="Unassembled WGS sequence"/>
</dbReference>
<keyword evidence="2" id="KW-0723">Serine/threonine-protein kinase</keyword>
<evidence type="ECO:0000256" key="5">
    <source>
        <dbReference type="ARBA" id="ARBA00022777"/>
    </source>
</evidence>
<dbReference type="SUPFAM" id="SSF56112">
    <property type="entry name" value="Protein kinase-like (PK-like)"/>
    <property type="match status" value="1"/>
</dbReference>
<evidence type="ECO:0000256" key="4">
    <source>
        <dbReference type="ARBA" id="ARBA00022741"/>
    </source>
</evidence>
<dbReference type="PANTHER" id="PTHR43289:SF6">
    <property type="entry name" value="SERINE_THREONINE-PROTEIN KINASE NEKL-3"/>
    <property type="match status" value="1"/>
</dbReference>
<sequence length="534" mass="55884">MTDGPAGRAAGPLPVLAGRYRALEKLGAGGMGVVWRARDELLHREVAIKEVTLDPKLPEAQRTETRERTMREARAAARLGHPSIVAVHDVVAQDGRPWIVMDLVRGRSLHQAIRAGGPLPPHRVAAIGLAVLDALALAHSRGIMHRDVKPANIMLSDDGEVLLTDFGIATVEGDVQLTSPDALVGSPGYIAPERLRGQGDGPAADLWSLGATLYAAVEGRGPFQRGTPVATLGAVLTQETPFPSRAGELAPVLLAVLAKDPRHRPGEAGLRAALRRVAQGLPAGPLAPATVPRQEPRVADGTGTPQGTGVPADRVPAPAGRRRTGLIAGAAVGAVAVVATGVVLLTGDDPGASTVPQPSGAARTAQAGRFATAPEPCSLLSVSQALTVVPGASSSPMESQRGEEPYCVWDDPEDDPPDRRLSVAVGHKTPVPGKSGPETAHAFFASERARTVADEGSGPFGTTGPLRKIDRMGAEAFTYDVVSLERVSCVIRFRVSNLLVKVDLSEDGKRAGTPLRRQALRIARQISEELNSRD</sequence>
<feature type="domain" description="Protein kinase" evidence="9">
    <location>
        <begin position="20"/>
        <end position="274"/>
    </location>
</feature>
<evidence type="ECO:0000256" key="2">
    <source>
        <dbReference type="ARBA" id="ARBA00022527"/>
    </source>
</evidence>
<dbReference type="RefSeq" id="WP_344888954.1">
    <property type="nucleotide sequence ID" value="NZ_BAAAWD010000006.1"/>
</dbReference>
<evidence type="ECO:0000259" key="9">
    <source>
        <dbReference type="PROSITE" id="PS50011"/>
    </source>
</evidence>
<comment type="caution">
    <text evidence="10">The sequence shown here is derived from an EMBL/GenBank/DDBJ whole genome shotgun (WGS) entry which is preliminary data.</text>
</comment>
<protein>
    <recommendedName>
        <fullName evidence="1">non-specific serine/threonine protein kinase</fullName>
        <ecNumber evidence="1">2.7.11.1</ecNumber>
    </recommendedName>
</protein>
<dbReference type="PROSITE" id="PS50011">
    <property type="entry name" value="PROTEIN_KINASE_DOM"/>
    <property type="match status" value="1"/>
</dbReference>
<keyword evidence="5" id="KW-0418">Kinase</keyword>
<dbReference type="CDD" id="cd14014">
    <property type="entry name" value="STKc_PknB_like"/>
    <property type="match status" value="1"/>
</dbReference>
<dbReference type="Gene3D" id="1.10.510.10">
    <property type="entry name" value="Transferase(Phosphotransferase) domain 1"/>
    <property type="match status" value="1"/>
</dbReference>
<reference evidence="11" key="1">
    <citation type="journal article" date="2019" name="Int. J. Syst. Evol. Microbiol.">
        <title>The Global Catalogue of Microorganisms (GCM) 10K type strain sequencing project: providing services to taxonomists for standard genome sequencing and annotation.</title>
        <authorList>
            <consortium name="The Broad Institute Genomics Platform"/>
            <consortium name="The Broad Institute Genome Sequencing Center for Infectious Disease"/>
            <person name="Wu L."/>
            <person name="Ma J."/>
        </authorList>
    </citation>
    <scope>NUCLEOTIDE SEQUENCE [LARGE SCALE GENOMIC DNA]</scope>
    <source>
        <strain evidence="11">JCM 3106</strain>
    </source>
</reference>
<keyword evidence="3" id="KW-0808">Transferase</keyword>
<evidence type="ECO:0000256" key="3">
    <source>
        <dbReference type="ARBA" id="ARBA00022679"/>
    </source>
</evidence>
<dbReference type="Pfam" id="PF00069">
    <property type="entry name" value="Pkinase"/>
    <property type="match status" value="1"/>
</dbReference>
<dbReference type="PANTHER" id="PTHR43289">
    <property type="entry name" value="MITOGEN-ACTIVATED PROTEIN KINASE KINASE KINASE 20-RELATED"/>
    <property type="match status" value="1"/>
</dbReference>
<accession>A0ABP6K8N2</accession>
<keyword evidence="4 7" id="KW-0547">Nucleotide-binding</keyword>
<evidence type="ECO:0000256" key="7">
    <source>
        <dbReference type="PROSITE-ProRule" id="PRU10141"/>
    </source>
</evidence>
<dbReference type="InterPro" id="IPR000719">
    <property type="entry name" value="Prot_kinase_dom"/>
</dbReference>
<dbReference type="SMART" id="SM00220">
    <property type="entry name" value="S_TKc"/>
    <property type="match status" value="1"/>
</dbReference>
<keyword evidence="6 7" id="KW-0067">ATP-binding</keyword>
<feature type="region of interest" description="Disordered" evidence="8">
    <location>
        <begin position="283"/>
        <end position="317"/>
    </location>
</feature>
<dbReference type="PROSITE" id="PS00107">
    <property type="entry name" value="PROTEIN_KINASE_ATP"/>
    <property type="match status" value="1"/>
</dbReference>
<evidence type="ECO:0000313" key="11">
    <source>
        <dbReference type="Proteomes" id="UP001499930"/>
    </source>
</evidence>
<evidence type="ECO:0000256" key="1">
    <source>
        <dbReference type="ARBA" id="ARBA00012513"/>
    </source>
</evidence>
<proteinExistence type="predicted"/>